<proteinExistence type="predicted"/>
<keyword evidence="2" id="KW-1185">Reference proteome</keyword>
<dbReference type="EMBL" id="JARQZJ010000130">
    <property type="protein sequence ID" value="KAK9891847.1"/>
    <property type="molecule type" value="Genomic_DNA"/>
</dbReference>
<comment type="caution">
    <text evidence="1">The sequence shown here is derived from an EMBL/GenBank/DDBJ whole genome shotgun (WGS) entry which is preliminary data.</text>
</comment>
<reference evidence="1 2" key="1">
    <citation type="submission" date="2023-03" db="EMBL/GenBank/DDBJ databases">
        <title>Genome insight into feeding habits of ladybird beetles.</title>
        <authorList>
            <person name="Li H.-S."/>
            <person name="Huang Y.-H."/>
            <person name="Pang H."/>
        </authorList>
    </citation>
    <scope>NUCLEOTIDE SEQUENCE [LARGE SCALE GENOMIC DNA]</scope>
    <source>
        <strain evidence="1">SYSU_2023b</strain>
        <tissue evidence="1">Whole body</tissue>
    </source>
</reference>
<accession>A0AAW1VFS2</accession>
<name>A0AAW1VFS2_9CUCU</name>
<organism evidence="1 2">
    <name type="scientific">Henosepilachna vigintioctopunctata</name>
    <dbReference type="NCBI Taxonomy" id="420089"/>
    <lineage>
        <taxon>Eukaryota</taxon>
        <taxon>Metazoa</taxon>
        <taxon>Ecdysozoa</taxon>
        <taxon>Arthropoda</taxon>
        <taxon>Hexapoda</taxon>
        <taxon>Insecta</taxon>
        <taxon>Pterygota</taxon>
        <taxon>Neoptera</taxon>
        <taxon>Endopterygota</taxon>
        <taxon>Coleoptera</taxon>
        <taxon>Polyphaga</taxon>
        <taxon>Cucujiformia</taxon>
        <taxon>Coccinelloidea</taxon>
        <taxon>Coccinellidae</taxon>
        <taxon>Epilachninae</taxon>
        <taxon>Epilachnini</taxon>
        <taxon>Henosepilachna</taxon>
    </lineage>
</organism>
<dbReference type="AlphaFoldDB" id="A0AAW1VFS2"/>
<gene>
    <name evidence="1" type="ORF">WA026_016646</name>
</gene>
<dbReference type="Proteomes" id="UP001431783">
    <property type="component" value="Unassembled WGS sequence"/>
</dbReference>
<evidence type="ECO:0000313" key="1">
    <source>
        <dbReference type="EMBL" id="KAK9891847.1"/>
    </source>
</evidence>
<sequence length="97" mass="11365">MIETERILRIILKIAQGPLTVLELTEFYTIITGASIHHEDLRYWILTDNLTSIPQFLILERRFNELDAIVTPNEHEEDNRSGTYSFSSYETIPDLIR</sequence>
<evidence type="ECO:0000313" key="2">
    <source>
        <dbReference type="Proteomes" id="UP001431783"/>
    </source>
</evidence>
<protein>
    <submittedName>
        <fullName evidence="1">Uncharacterized protein</fullName>
    </submittedName>
</protein>